<keyword evidence="3" id="KW-0539">Nucleus</keyword>
<evidence type="ECO:0000313" key="8">
    <source>
        <dbReference type="EMBL" id="KIW03849.1"/>
    </source>
</evidence>
<dbReference type="GO" id="GO:0003729">
    <property type="term" value="F:mRNA binding"/>
    <property type="evidence" value="ECO:0007669"/>
    <property type="project" value="TreeGrafter"/>
</dbReference>
<dbReference type="InterPro" id="IPR034143">
    <property type="entry name" value="snRNP70_RRM"/>
</dbReference>
<dbReference type="GO" id="GO:0005685">
    <property type="term" value="C:U1 snRNP"/>
    <property type="evidence" value="ECO:0007669"/>
    <property type="project" value="TreeGrafter"/>
</dbReference>
<dbReference type="GO" id="GO:0071004">
    <property type="term" value="C:U2-type prespliceosome"/>
    <property type="evidence" value="ECO:0007669"/>
    <property type="project" value="TreeGrafter"/>
</dbReference>
<gene>
    <name evidence="8" type="ORF">PV09_05148</name>
</gene>
<dbReference type="PANTHER" id="PTHR13952">
    <property type="entry name" value="U1 SMALL NUCLEAR RIBONUCLEOPROTEIN 70 KD"/>
    <property type="match status" value="1"/>
</dbReference>
<dbReference type="InterPro" id="IPR012677">
    <property type="entry name" value="Nucleotide-bd_a/b_plait_sf"/>
</dbReference>
<dbReference type="SMART" id="SM00360">
    <property type="entry name" value="RRM"/>
    <property type="match status" value="1"/>
</dbReference>
<evidence type="ECO:0000256" key="1">
    <source>
        <dbReference type="ARBA" id="ARBA00004123"/>
    </source>
</evidence>
<dbReference type="EMBL" id="KN847543">
    <property type="protein sequence ID" value="KIW03849.1"/>
    <property type="molecule type" value="Genomic_DNA"/>
</dbReference>
<dbReference type="InterPro" id="IPR035979">
    <property type="entry name" value="RBD_domain_sf"/>
</dbReference>
<dbReference type="Proteomes" id="UP000053259">
    <property type="component" value="Unassembled WGS sequence"/>
</dbReference>
<dbReference type="PROSITE" id="PS50102">
    <property type="entry name" value="RRM"/>
    <property type="match status" value="1"/>
</dbReference>
<dbReference type="SUPFAM" id="SSF54928">
    <property type="entry name" value="RNA-binding domain, RBD"/>
    <property type="match status" value="1"/>
</dbReference>
<feature type="region of interest" description="Disordered" evidence="6">
    <location>
        <begin position="195"/>
        <end position="360"/>
    </location>
</feature>
<organism evidence="8 9">
    <name type="scientific">Verruconis gallopava</name>
    <dbReference type="NCBI Taxonomy" id="253628"/>
    <lineage>
        <taxon>Eukaryota</taxon>
        <taxon>Fungi</taxon>
        <taxon>Dikarya</taxon>
        <taxon>Ascomycota</taxon>
        <taxon>Pezizomycotina</taxon>
        <taxon>Dothideomycetes</taxon>
        <taxon>Pleosporomycetidae</taxon>
        <taxon>Venturiales</taxon>
        <taxon>Sympoventuriaceae</taxon>
        <taxon>Verruconis</taxon>
    </lineage>
</organism>
<accession>A0A0D2AXD6</accession>
<proteinExistence type="predicted"/>
<dbReference type="InParanoid" id="A0A0D2AXD6"/>
<dbReference type="GO" id="GO:0071011">
    <property type="term" value="C:precatalytic spliceosome"/>
    <property type="evidence" value="ECO:0007669"/>
    <property type="project" value="TreeGrafter"/>
</dbReference>
<evidence type="ECO:0000256" key="5">
    <source>
        <dbReference type="PROSITE-ProRule" id="PRU00176"/>
    </source>
</evidence>
<dbReference type="STRING" id="253628.A0A0D2AXD6"/>
<dbReference type="Gene3D" id="3.30.70.330">
    <property type="match status" value="1"/>
</dbReference>
<keyword evidence="4" id="KW-0687">Ribonucleoprotein</keyword>
<evidence type="ECO:0000256" key="3">
    <source>
        <dbReference type="ARBA" id="ARBA00023242"/>
    </source>
</evidence>
<keyword evidence="2 5" id="KW-0694">RNA-binding</keyword>
<dbReference type="VEuPathDB" id="FungiDB:PV09_05148"/>
<dbReference type="GeneID" id="27313121"/>
<evidence type="ECO:0000256" key="2">
    <source>
        <dbReference type="ARBA" id="ARBA00022884"/>
    </source>
</evidence>
<dbReference type="FunFam" id="3.30.70.330:FF:000298">
    <property type="entry name" value="U1 small nuclear ribonucleoprotein 70 kDa"/>
    <property type="match status" value="1"/>
</dbReference>
<feature type="compositionally biased region" description="Basic and acidic residues" evidence="6">
    <location>
        <begin position="325"/>
        <end position="360"/>
    </location>
</feature>
<evidence type="ECO:0000259" key="7">
    <source>
        <dbReference type="PROSITE" id="PS50102"/>
    </source>
</evidence>
<evidence type="ECO:0000313" key="9">
    <source>
        <dbReference type="Proteomes" id="UP000053259"/>
    </source>
</evidence>
<name>A0A0D2AXD6_9PEZI</name>
<dbReference type="GO" id="GO:0000398">
    <property type="term" value="P:mRNA splicing, via spliceosome"/>
    <property type="evidence" value="ECO:0007669"/>
    <property type="project" value="TreeGrafter"/>
</dbReference>
<comment type="subcellular location">
    <subcellularLocation>
        <location evidence="1">Nucleus</location>
    </subcellularLocation>
</comment>
<dbReference type="RefSeq" id="XP_016213718.1">
    <property type="nucleotide sequence ID" value="XM_016358617.1"/>
</dbReference>
<keyword evidence="9" id="KW-1185">Reference proteome</keyword>
<evidence type="ECO:0000256" key="4">
    <source>
        <dbReference type="ARBA" id="ARBA00023274"/>
    </source>
</evidence>
<dbReference type="PANTHER" id="PTHR13952:SF5">
    <property type="entry name" value="U1 SMALL NUCLEAR RIBONUCLEOPROTEIN 70 KDA"/>
    <property type="match status" value="1"/>
</dbReference>
<feature type="compositionally biased region" description="Gly residues" evidence="6">
    <location>
        <begin position="228"/>
        <end position="285"/>
    </location>
</feature>
<feature type="domain" description="RRM" evidence="7">
    <location>
        <begin position="102"/>
        <end position="187"/>
    </location>
</feature>
<protein>
    <recommendedName>
        <fullName evidence="7">RRM domain-containing protein</fullName>
    </recommendedName>
</protein>
<dbReference type="FunCoup" id="A0A0D2AXD6">
    <property type="interactions" value="391"/>
</dbReference>
<dbReference type="HOGENOM" id="CLU_045151_0_1_1"/>
<feature type="compositionally biased region" description="Low complexity" evidence="6">
    <location>
        <begin position="286"/>
        <end position="299"/>
    </location>
</feature>
<dbReference type="CDD" id="cd12236">
    <property type="entry name" value="RRM_snRNP70"/>
    <property type="match status" value="1"/>
</dbReference>
<evidence type="ECO:0000256" key="6">
    <source>
        <dbReference type="SAM" id="MobiDB-lite"/>
    </source>
</evidence>
<dbReference type="InterPro" id="IPR051183">
    <property type="entry name" value="U1_U11-U12_snRNP_70-35kDa"/>
</dbReference>
<dbReference type="Pfam" id="PF00076">
    <property type="entry name" value="RRM_1"/>
    <property type="match status" value="1"/>
</dbReference>
<dbReference type="GO" id="GO:0030619">
    <property type="term" value="F:U1 snRNA binding"/>
    <property type="evidence" value="ECO:0007669"/>
    <property type="project" value="InterPro"/>
</dbReference>
<sequence>MTDKLPPNLLALFAPRPPLRYLPPTDHAPADRRTAYISSVADYLPALEEYKRTDVYHPTESHQQRKDRIKLEKQKKADWLTTEGVKQYKPSEDPKIEGDPLKTLFVARLSYDVTEKDLEQEFSRFGPVEKVRIVRNEYAPEDAPKKKKNRGYAFVVFEKAKDMTAAYKVTDGLRLKGRPILVDVERGRTVTNWRPRRLGGGLGGRGYSKAGPSRLNGAGNFNGPPSGPGGFRGAGFQGGRQGGGFRGDFGGGRSGGGFRSGRGSSGFGGPRGGVGYQSNGFGGAPDGAPAGPRGGSRPNGYGGGRSYDDRGYGGSGGSRSGGGGYRDRDQDGGYGGRDDSRKRRYDDGGSYDDRRSKPRH</sequence>
<feature type="compositionally biased region" description="Gly residues" evidence="6">
    <location>
        <begin position="312"/>
        <end position="324"/>
    </location>
</feature>
<dbReference type="AlphaFoldDB" id="A0A0D2AXD6"/>
<dbReference type="OrthoDB" id="4207594at2759"/>
<dbReference type="InterPro" id="IPR000504">
    <property type="entry name" value="RRM_dom"/>
</dbReference>
<dbReference type="Pfam" id="PF12220">
    <property type="entry name" value="U1snRNP70_N"/>
    <property type="match status" value="1"/>
</dbReference>
<reference evidence="8 9" key="1">
    <citation type="submission" date="2015-01" db="EMBL/GenBank/DDBJ databases">
        <title>The Genome Sequence of Ochroconis gallopava CBS43764.</title>
        <authorList>
            <consortium name="The Broad Institute Genomics Platform"/>
            <person name="Cuomo C."/>
            <person name="de Hoog S."/>
            <person name="Gorbushina A."/>
            <person name="Stielow B."/>
            <person name="Teixiera M."/>
            <person name="Abouelleil A."/>
            <person name="Chapman S.B."/>
            <person name="Priest M."/>
            <person name="Young S.K."/>
            <person name="Wortman J."/>
            <person name="Nusbaum C."/>
            <person name="Birren B."/>
        </authorList>
    </citation>
    <scope>NUCLEOTIDE SEQUENCE [LARGE SCALE GENOMIC DNA]</scope>
    <source>
        <strain evidence="8 9">CBS 43764</strain>
    </source>
</reference>
<dbReference type="InterPro" id="IPR022023">
    <property type="entry name" value="U1snRNP70_N"/>
</dbReference>